<dbReference type="InterPro" id="IPR006433">
    <property type="entry name" value="Prohead_protease"/>
</dbReference>
<dbReference type="InterPro" id="IPR054613">
    <property type="entry name" value="Peptidase_S78_dom"/>
</dbReference>
<feature type="domain" description="Prohead serine protease" evidence="5">
    <location>
        <begin position="21"/>
        <end position="165"/>
    </location>
</feature>
<evidence type="ECO:0000259" key="5">
    <source>
        <dbReference type="Pfam" id="PF04586"/>
    </source>
</evidence>
<accession>A0A7Z9C8Y4</accession>
<dbReference type="Pfam" id="PF04586">
    <property type="entry name" value="Peptidase_S78"/>
    <property type="match status" value="1"/>
</dbReference>
<evidence type="ECO:0000256" key="4">
    <source>
        <dbReference type="SAM" id="MobiDB-lite"/>
    </source>
</evidence>
<sequence length="523" mass="56529">MEIRTYPLQIRSKPEKENSGSGWEFSALAVPWDTPDDIGGGFTETITRDALTPVPSGVKLRLEHETTIGKITRITSEEDGLHIDARISDTAAGRDARTLMQDGALSGLSIGFIPDWDAAEITTHGERTNVIQRGGELFEVSLVSFPAYKDTHITEIRNRKVTPMDTDLQELRAATEENSRAIAKLSDTLTYQEAPALCAFRSFGEYAKALIDGNEEALRTYTGATTGDDKMSRPAWLDRTLEQMHQKMRVTSTFTHATDLPAEGMSVEFPVFGEDTLAVAKQEKEGDTLTYGKITLTTGSAPVCTYGGYAEVSRQVIERSSAIYLSTLLTRQALHYAGVIESATQALVKAVIDLNAGTGVHGSGEKAAPSPLTFEKAFTALTDKDVRSIVIDAVEHFDSETMGRTLDGLLVSKDVLKHLANLDTSAKVLKFTEAAPGDINDGTITARTLTGNLAGIPVVLLPGATGTMAFYNRAAIEVHESPGAPLQLQEEEITRLSKTFAVYGYAVHFAPDPKGIVPVKFGA</sequence>
<evidence type="ECO:0000313" key="7">
    <source>
        <dbReference type="Proteomes" id="UP000269974"/>
    </source>
</evidence>
<feature type="region of interest" description="Disordered" evidence="4">
    <location>
        <begin position="1"/>
        <end position="22"/>
    </location>
</feature>
<evidence type="ECO:0000256" key="3">
    <source>
        <dbReference type="ARBA" id="ARBA00022801"/>
    </source>
</evidence>
<dbReference type="Proteomes" id="UP000269974">
    <property type="component" value="Unassembled WGS sequence"/>
</dbReference>
<dbReference type="GO" id="GO:0008233">
    <property type="term" value="F:peptidase activity"/>
    <property type="evidence" value="ECO:0007669"/>
    <property type="project" value="UniProtKB-KW"/>
</dbReference>
<keyword evidence="1" id="KW-1188">Viral release from host cell</keyword>
<keyword evidence="3" id="KW-0378">Hydrolase</keyword>
<proteinExistence type="predicted"/>
<dbReference type="GO" id="GO:0006508">
    <property type="term" value="P:proteolysis"/>
    <property type="evidence" value="ECO:0007669"/>
    <property type="project" value="UniProtKB-KW"/>
</dbReference>
<protein>
    <submittedName>
        <fullName evidence="6">Phage prohead protease, HK97 family</fullName>
    </submittedName>
</protein>
<organism evidence="6 7">
    <name type="scientific">Actinobaculum suis</name>
    <dbReference type="NCBI Taxonomy" id="1657"/>
    <lineage>
        <taxon>Bacteria</taxon>
        <taxon>Bacillati</taxon>
        <taxon>Actinomycetota</taxon>
        <taxon>Actinomycetes</taxon>
        <taxon>Actinomycetales</taxon>
        <taxon>Actinomycetaceae</taxon>
        <taxon>Actinobaculum</taxon>
    </lineage>
</organism>
<comment type="caution">
    <text evidence="6">The sequence shown here is derived from an EMBL/GenBank/DDBJ whole genome shotgun (WGS) entry which is preliminary data.</text>
</comment>
<keyword evidence="2 6" id="KW-0645">Protease</keyword>
<reference evidence="6 7" key="1">
    <citation type="submission" date="2018-11" db="EMBL/GenBank/DDBJ databases">
        <authorList>
            <consortium name="Pathogen Informatics"/>
        </authorList>
    </citation>
    <scope>NUCLEOTIDE SEQUENCE [LARGE SCALE GENOMIC DNA]</scope>
    <source>
        <strain evidence="6 7">NCTC10327</strain>
    </source>
</reference>
<evidence type="ECO:0000256" key="1">
    <source>
        <dbReference type="ARBA" id="ARBA00022612"/>
    </source>
</evidence>
<evidence type="ECO:0000313" key="6">
    <source>
        <dbReference type="EMBL" id="VDG76915.1"/>
    </source>
</evidence>
<dbReference type="AlphaFoldDB" id="A0A7Z9C8Y4"/>
<dbReference type="SUPFAM" id="SSF56563">
    <property type="entry name" value="Major capsid protein gp5"/>
    <property type="match status" value="1"/>
</dbReference>
<name>A0A7Z9C8Y4_9ACTO</name>
<dbReference type="NCBIfam" id="TIGR01543">
    <property type="entry name" value="proheadase_HK97"/>
    <property type="match status" value="1"/>
</dbReference>
<dbReference type="Pfam" id="PF25209">
    <property type="entry name" value="Phage_capsid_4"/>
    <property type="match status" value="1"/>
</dbReference>
<gene>
    <name evidence="6" type="ORF">NCTC10327_01549</name>
</gene>
<dbReference type="RefSeq" id="WP_185934210.1">
    <property type="nucleotide sequence ID" value="NZ_UYIO01000001.1"/>
</dbReference>
<dbReference type="EMBL" id="UYIO01000001">
    <property type="protein sequence ID" value="VDG76915.1"/>
    <property type="molecule type" value="Genomic_DNA"/>
</dbReference>
<evidence type="ECO:0000256" key="2">
    <source>
        <dbReference type="ARBA" id="ARBA00022670"/>
    </source>
</evidence>